<dbReference type="CDD" id="cd16917">
    <property type="entry name" value="HATPase_UhpB-NarQ-NarX-like"/>
    <property type="match status" value="1"/>
</dbReference>
<evidence type="ECO:0000259" key="12">
    <source>
        <dbReference type="Pfam" id="PF23539"/>
    </source>
</evidence>
<dbReference type="Gene3D" id="3.30.565.10">
    <property type="entry name" value="Histidine kinase-like ATPase, C-terminal domain"/>
    <property type="match status" value="1"/>
</dbReference>
<dbReference type="GO" id="GO:0005524">
    <property type="term" value="F:ATP binding"/>
    <property type="evidence" value="ECO:0007669"/>
    <property type="project" value="UniProtKB-KW"/>
</dbReference>
<reference evidence="13 14" key="1">
    <citation type="submission" date="2021-01" db="EMBL/GenBank/DDBJ databases">
        <title>Whole genome shotgun sequence of Planotetraspora mira NBRC 15435.</title>
        <authorList>
            <person name="Komaki H."/>
            <person name="Tamura T."/>
        </authorList>
    </citation>
    <scope>NUCLEOTIDE SEQUENCE [LARGE SCALE GENOMIC DNA]</scope>
    <source>
        <strain evidence="13 14">NBRC 15435</strain>
    </source>
</reference>
<accession>A0A8J3TUI2</accession>
<keyword evidence="6 13" id="KW-0418">Kinase</keyword>
<dbReference type="GO" id="GO:0046983">
    <property type="term" value="F:protein dimerization activity"/>
    <property type="evidence" value="ECO:0007669"/>
    <property type="project" value="InterPro"/>
</dbReference>
<dbReference type="InterPro" id="IPR055558">
    <property type="entry name" value="DUF7134"/>
</dbReference>
<evidence type="ECO:0000259" key="10">
    <source>
        <dbReference type="Pfam" id="PF02518"/>
    </source>
</evidence>
<dbReference type="InterPro" id="IPR011712">
    <property type="entry name" value="Sig_transdc_His_kin_sub3_dim/P"/>
</dbReference>
<dbReference type="InterPro" id="IPR036890">
    <property type="entry name" value="HATPase_C_sf"/>
</dbReference>
<keyword evidence="7" id="KW-0067">ATP-binding</keyword>
<keyword evidence="5" id="KW-0547">Nucleotide-binding</keyword>
<gene>
    <name evidence="13" type="ORF">Pmi06nite_61850</name>
</gene>
<feature type="domain" description="Histidine kinase/HSP90-like ATPase" evidence="10">
    <location>
        <begin position="305"/>
        <end position="394"/>
    </location>
</feature>
<dbReference type="RefSeq" id="WP_203956618.1">
    <property type="nucleotide sequence ID" value="NZ_BOOO01000036.1"/>
</dbReference>
<evidence type="ECO:0000256" key="3">
    <source>
        <dbReference type="ARBA" id="ARBA00022553"/>
    </source>
</evidence>
<evidence type="ECO:0000313" key="13">
    <source>
        <dbReference type="EMBL" id="GII32743.1"/>
    </source>
</evidence>
<comment type="caution">
    <text evidence="13">The sequence shown here is derived from an EMBL/GenBank/DDBJ whole genome shotgun (WGS) entry which is preliminary data.</text>
</comment>
<keyword evidence="9" id="KW-1133">Transmembrane helix</keyword>
<keyword evidence="14" id="KW-1185">Reference proteome</keyword>
<dbReference type="SUPFAM" id="SSF55874">
    <property type="entry name" value="ATPase domain of HSP90 chaperone/DNA topoisomerase II/histidine kinase"/>
    <property type="match status" value="1"/>
</dbReference>
<evidence type="ECO:0000313" key="14">
    <source>
        <dbReference type="Proteomes" id="UP000650628"/>
    </source>
</evidence>
<feature type="domain" description="Signal transduction histidine kinase subgroup 3 dimerisation and phosphoacceptor" evidence="11">
    <location>
        <begin position="188"/>
        <end position="253"/>
    </location>
</feature>
<evidence type="ECO:0000256" key="7">
    <source>
        <dbReference type="ARBA" id="ARBA00022840"/>
    </source>
</evidence>
<dbReference type="EC" id="2.7.13.3" evidence="2"/>
<proteinExistence type="predicted"/>
<evidence type="ECO:0000256" key="4">
    <source>
        <dbReference type="ARBA" id="ARBA00022679"/>
    </source>
</evidence>
<evidence type="ECO:0000256" key="5">
    <source>
        <dbReference type="ARBA" id="ARBA00022741"/>
    </source>
</evidence>
<keyword evidence="9" id="KW-0812">Transmembrane</keyword>
<keyword evidence="4" id="KW-0808">Transferase</keyword>
<dbReference type="GO" id="GO:0016020">
    <property type="term" value="C:membrane"/>
    <property type="evidence" value="ECO:0007669"/>
    <property type="project" value="InterPro"/>
</dbReference>
<keyword evidence="8" id="KW-0902">Two-component regulatory system</keyword>
<dbReference type="EMBL" id="BOOO01000036">
    <property type="protein sequence ID" value="GII32743.1"/>
    <property type="molecule type" value="Genomic_DNA"/>
</dbReference>
<dbReference type="AlphaFoldDB" id="A0A8J3TUI2"/>
<evidence type="ECO:0000256" key="1">
    <source>
        <dbReference type="ARBA" id="ARBA00000085"/>
    </source>
</evidence>
<dbReference type="GO" id="GO:0000155">
    <property type="term" value="F:phosphorelay sensor kinase activity"/>
    <property type="evidence" value="ECO:0007669"/>
    <property type="project" value="InterPro"/>
</dbReference>
<keyword evidence="9" id="KW-0472">Membrane</keyword>
<organism evidence="13 14">
    <name type="scientific">Planotetraspora mira</name>
    <dbReference type="NCBI Taxonomy" id="58121"/>
    <lineage>
        <taxon>Bacteria</taxon>
        <taxon>Bacillati</taxon>
        <taxon>Actinomycetota</taxon>
        <taxon>Actinomycetes</taxon>
        <taxon>Streptosporangiales</taxon>
        <taxon>Streptosporangiaceae</taxon>
        <taxon>Planotetraspora</taxon>
    </lineage>
</organism>
<dbReference type="Pfam" id="PF23539">
    <property type="entry name" value="DUF7134"/>
    <property type="match status" value="1"/>
</dbReference>
<evidence type="ECO:0000256" key="8">
    <source>
        <dbReference type="ARBA" id="ARBA00023012"/>
    </source>
</evidence>
<name>A0A8J3TUI2_9ACTN</name>
<dbReference type="Gene3D" id="1.20.5.1930">
    <property type="match status" value="1"/>
</dbReference>
<dbReference type="Proteomes" id="UP000650628">
    <property type="component" value="Unassembled WGS sequence"/>
</dbReference>
<protein>
    <recommendedName>
        <fullName evidence="2">histidine kinase</fullName>
        <ecNumber evidence="2">2.7.13.3</ecNumber>
    </recommendedName>
</protein>
<dbReference type="Pfam" id="PF07730">
    <property type="entry name" value="HisKA_3"/>
    <property type="match status" value="1"/>
</dbReference>
<dbReference type="PANTHER" id="PTHR24421">
    <property type="entry name" value="NITRATE/NITRITE SENSOR PROTEIN NARX-RELATED"/>
    <property type="match status" value="1"/>
</dbReference>
<dbReference type="InterPro" id="IPR050482">
    <property type="entry name" value="Sensor_HK_TwoCompSys"/>
</dbReference>
<dbReference type="Pfam" id="PF02518">
    <property type="entry name" value="HATPase_c"/>
    <property type="match status" value="1"/>
</dbReference>
<feature type="domain" description="DUF7134" evidence="12">
    <location>
        <begin position="9"/>
        <end position="160"/>
    </location>
</feature>
<sequence>MQHLRASLKQALRARPYIFDTAVAVCVYAVVLMATSAGPGPGPELTPALAVAGAVMCGALAFRRRWPLGVLAVTVTGTVVHDTVASSRSPLILVAMVATLSAATLVPRRTAWVAGTAAALTLAVSRMLASDESWLHPEIVGLVAWLGMATAAGDALRSRRAYVAAIEERARRAEQTREEEAERRVMEERLRIARELHDVLAHHIALINVQSQVAAHVLDDEPAQAREALGHIRLAGRAALEELRTTVGLLRRPGSPDEPLTELVTEPAPGLDRLDDLIGSFTAAGLAVDFRTEGDPRPLPAPVELAAFRVTQEALTNVSKHAPRARATVRIVYTPRDLVVDVADDGGPLKAPSDAGHAGHGLVGMRERALSVGGTFTTGPSVTGGFRVLAVLPAALGVTSA</sequence>
<comment type="catalytic activity">
    <reaction evidence="1">
        <text>ATP + protein L-histidine = ADP + protein N-phospho-L-histidine.</text>
        <dbReference type="EC" id="2.7.13.3"/>
    </reaction>
</comment>
<dbReference type="InterPro" id="IPR003594">
    <property type="entry name" value="HATPase_dom"/>
</dbReference>
<dbReference type="PANTHER" id="PTHR24421:SF10">
    <property type="entry name" value="NITRATE_NITRITE SENSOR PROTEIN NARQ"/>
    <property type="match status" value="1"/>
</dbReference>
<evidence type="ECO:0000256" key="2">
    <source>
        <dbReference type="ARBA" id="ARBA00012438"/>
    </source>
</evidence>
<evidence type="ECO:0000256" key="6">
    <source>
        <dbReference type="ARBA" id="ARBA00022777"/>
    </source>
</evidence>
<keyword evidence="3" id="KW-0597">Phosphoprotein</keyword>
<evidence type="ECO:0000256" key="9">
    <source>
        <dbReference type="SAM" id="Phobius"/>
    </source>
</evidence>
<evidence type="ECO:0000259" key="11">
    <source>
        <dbReference type="Pfam" id="PF07730"/>
    </source>
</evidence>
<feature type="transmembrane region" description="Helical" evidence="9">
    <location>
        <begin position="45"/>
        <end position="62"/>
    </location>
</feature>
<feature type="transmembrane region" description="Helical" evidence="9">
    <location>
        <begin position="21"/>
        <end position="39"/>
    </location>
</feature>